<feature type="compositionally biased region" description="Basic and acidic residues" evidence="1">
    <location>
        <begin position="593"/>
        <end position="608"/>
    </location>
</feature>
<dbReference type="STRING" id="30019.A0A0M4EKD7"/>
<feature type="compositionally biased region" description="Low complexity" evidence="1">
    <location>
        <begin position="1031"/>
        <end position="1042"/>
    </location>
</feature>
<feature type="compositionally biased region" description="Basic and acidic residues" evidence="1">
    <location>
        <begin position="131"/>
        <end position="144"/>
    </location>
</feature>
<feature type="region of interest" description="Disordered" evidence="1">
    <location>
        <begin position="1192"/>
        <end position="1240"/>
    </location>
</feature>
<feature type="compositionally biased region" description="Basic and acidic residues" evidence="1">
    <location>
        <begin position="918"/>
        <end position="983"/>
    </location>
</feature>
<name>A0A0M4EKD7_DROBS</name>
<reference evidence="2 3" key="1">
    <citation type="submission" date="2015-08" db="EMBL/GenBank/DDBJ databases">
        <title>Ancestral chromatin configuration constrains chromatin evolution on differentiating sex chromosomes in Drosophila.</title>
        <authorList>
            <person name="Zhou Q."/>
            <person name="Bachtrog D."/>
        </authorList>
    </citation>
    <scope>NUCLEOTIDE SEQUENCE [LARGE SCALE GENOMIC DNA]</scope>
    <source>
        <tissue evidence="2">Whole larvae</tissue>
    </source>
</reference>
<feature type="region of interest" description="Disordered" evidence="1">
    <location>
        <begin position="846"/>
        <end position="891"/>
    </location>
</feature>
<feature type="region of interest" description="Disordered" evidence="1">
    <location>
        <begin position="477"/>
        <end position="817"/>
    </location>
</feature>
<feature type="compositionally biased region" description="Polar residues" evidence="1">
    <location>
        <begin position="581"/>
        <end position="592"/>
    </location>
</feature>
<protein>
    <submittedName>
        <fullName evidence="2">CG13457</fullName>
    </submittedName>
</protein>
<proteinExistence type="predicted"/>
<feature type="compositionally biased region" description="Basic and acidic residues" evidence="1">
    <location>
        <begin position="748"/>
        <end position="766"/>
    </location>
</feature>
<feature type="compositionally biased region" description="Polar residues" evidence="1">
    <location>
        <begin position="1192"/>
        <end position="1205"/>
    </location>
</feature>
<feature type="compositionally biased region" description="Polar residues" evidence="1">
    <location>
        <begin position="863"/>
        <end position="886"/>
    </location>
</feature>
<accession>A0A0M4EKD7</accession>
<dbReference type="Proteomes" id="UP000494163">
    <property type="component" value="Chromosome 3L"/>
</dbReference>
<gene>
    <name evidence="2" type="ORF">Dbus_chr3Lg1792</name>
</gene>
<feature type="compositionally biased region" description="Basic and acidic residues" evidence="1">
    <location>
        <begin position="795"/>
        <end position="806"/>
    </location>
</feature>
<feature type="compositionally biased region" description="Polar residues" evidence="1">
    <location>
        <begin position="985"/>
        <end position="1005"/>
    </location>
</feature>
<feature type="region of interest" description="Disordered" evidence="1">
    <location>
        <begin position="908"/>
        <end position="1051"/>
    </location>
</feature>
<feature type="compositionally biased region" description="Polar residues" evidence="1">
    <location>
        <begin position="769"/>
        <end position="782"/>
    </location>
</feature>
<evidence type="ECO:0000313" key="3">
    <source>
        <dbReference type="Proteomes" id="UP000494163"/>
    </source>
</evidence>
<dbReference type="EMBL" id="CP012525">
    <property type="protein sequence ID" value="ALC44626.1"/>
    <property type="molecule type" value="Genomic_DNA"/>
</dbReference>
<sequence>MDWRHHNKRYGRCYLLEQRERISIEGRGNVYLKRTQTQVHELYRRNLAKDSVPVQATSSLSGSKIVKTSLQVKALNKKIENEIDKLKNFRNCFLHDKANNPVNQDLVTLKAIQATKKKSYKHEHKQITSKQQEEQQKSELESSPRPDQAYFRTMYVIPTPKQSVDTKLNIKKVAAVDSHLVPESKQEKRISGGCAFGNVEPSSVYNYDYNRQQPIGFGYRCPPCPAFNASCCPHHSPCITHCLPGNFAPNQSCQYGLNSAVFHQPECNLFCGKNTAQRCTTDLNTNELVRGRYPSAMPDCKGKCKSKNTPCKCFLPNADKCKQASAAPSLKDKCAAMKQQEQQERCAALKKQQQRMRKDQCFGAEEKMIVSNYMPAKPCQEDEDYTALEQPHMHRQYFEMYKHEQDRSAVKDSSCSVSDVDIRPTYTKLPNTNKFAANKCSHLIDSLTNLKCDYAESQESIPHYIKQDPCVMMAAMGNSHKDSKYPPKMPPTSRQQSPVANRRERQQSPNFANRSYIPPPKQVGPSANCAPGCRNPTPTLKLRPASPAASQRQGSPDRAPCDPARSRQQSPNWYDERCSPKQATYNQQQSSRPLERSYDDRSSSKHEAYNLQSYPSEHAHPPPPPVKVTTSEEECASTIRRCKERHPSPGNAKQKHPGKQTGDRPARCRSKSPCVPGCIDANNHMSPPTQEGRAAQNECRSPKPTCFQEQSEERQPGRHLGPIQSRSLKQIPEMFSLPKCPSSASTGRLRERSRERGNQDCRESPKRGNPQNSSNKTCFDTSLRSEESEDMLPARLRERIKDRDCNQSRVPQELLTNLRSQSPNISFFEKKVSTIKREERQEHGEIICDERSRSRSRRRPAERTQNVTKCADSYNNESRSYDSPTHQRVPCQDDASFYADSSNALQKIKRQARSPHQSPDRSQGRHQSPDRSQARHQSPDRSQGRHQSPDRSQGRHQSPDRSQGRHQSPDRSQGRHQSPDRSQGRHQSPGRSQCFPQNETYSQAPDCQKYRSPAPDYNASRLKREKSPERSQGCPPCSSSQPYKQNQTYRQVTDCQEYQNPSLDYNANGQKRGRQVENSLYDSNCAEPYRNAESAYTDCATPRHNRPQCHSLKSYPSGNSRCKSECQDVSYNSQYESTRNEVQPCGDYSDRQATNFSNCQAAYASNDNTMQYSEPATFGNCYQDNPNTFQRECSSRNVQKSNSDSNIRRQCASEKSQHMPVSSPCEEPRREEPRHTNDRDCRPANCGAMTLFNPELHSTAAYDQDYCTSQDPTGYDQVNNYKQPRSCYQKQDDCDYNSTKARPALVCEKRTRSVTFEDECGVTEKINSVEHCHESIDWEGLVDDKDFEEDMKYSDDENLMDTCRSSNTELTCMESEYEDEYLSCDENKSAHVVDNLPPFTGCPCMYKKYLKMVGICKNNRKN</sequence>
<evidence type="ECO:0000313" key="2">
    <source>
        <dbReference type="EMBL" id="ALC44626.1"/>
    </source>
</evidence>
<feature type="compositionally biased region" description="Polar residues" evidence="1">
    <location>
        <begin position="807"/>
        <end position="817"/>
    </location>
</feature>
<dbReference type="OrthoDB" id="7860759at2759"/>
<evidence type="ECO:0000256" key="1">
    <source>
        <dbReference type="SAM" id="MobiDB-lite"/>
    </source>
</evidence>
<feature type="region of interest" description="Disordered" evidence="1">
    <location>
        <begin position="118"/>
        <end position="145"/>
    </location>
</feature>
<keyword evidence="3" id="KW-1185">Reference proteome</keyword>
<feature type="compositionally biased region" description="Basic and acidic residues" evidence="1">
    <location>
        <begin position="1226"/>
        <end position="1240"/>
    </location>
</feature>
<organism evidence="2 3">
    <name type="scientific">Drosophila busckii</name>
    <name type="common">Fruit fly</name>
    <dbReference type="NCBI Taxonomy" id="30019"/>
    <lineage>
        <taxon>Eukaryota</taxon>
        <taxon>Metazoa</taxon>
        <taxon>Ecdysozoa</taxon>
        <taxon>Arthropoda</taxon>
        <taxon>Hexapoda</taxon>
        <taxon>Insecta</taxon>
        <taxon>Pterygota</taxon>
        <taxon>Neoptera</taxon>
        <taxon>Endopterygota</taxon>
        <taxon>Diptera</taxon>
        <taxon>Brachycera</taxon>
        <taxon>Muscomorpha</taxon>
        <taxon>Ephydroidea</taxon>
        <taxon>Drosophilidae</taxon>
        <taxon>Drosophila</taxon>
    </lineage>
</organism>